<dbReference type="InterPro" id="IPR028082">
    <property type="entry name" value="Peripla_BP_I"/>
</dbReference>
<dbReference type="SUPFAM" id="SSF53822">
    <property type="entry name" value="Periplasmic binding protein-like I"/>
    <property type="match status" value="1"/>
</dbReference>
<proteinExistence type="inferred from homology"/>
<dbReference type="InterPro" id="IPR028081">
    <property type="entry name" value="Leu-bd"/>
</dbReference>
<keyword evidence="6" id="KW-1185">Reference proteome</keyword>
<dbReference type="Proteomes" id="UP000503096">
    <property type="component" value="Chromosome"/>
</dbReference>
<dbReference type="InParanoid" id="A0A6M4H7M7"/>
<dbReference type="CDD" id="cd06326">
    <property type="entry name" value="PBP1_ABC_ligand_binding-like"/>
    <property type="match status" value="1"/>
</dbReference>
<evidence type="ECO:0000313" key="6">
    <source>
        <dbReference type="Proteomes" id="UP000503096"/>
    </source>
</evidence>
<dbReference type="PANTHER" id="PTHR47235:SF1">
    <property type="entry name" value="BLR6548 PROTEIN"/>
    <property type="match status" value="1"/>
</dbReference>
<sequence>MSRIALATLSFLVATLAAAQGVTESTIVLGQSVALTGPAAELGKDMQTGANLYFNFVNSRGGINGRKIVLKTLDDGYEPPRAVENTKKFINEEKVFALFGYVGTPTSNAVLPLFTEAKVPFIGAFTGAESLRAPFNRNIFNVRASYFDETEAIVQHLTAMSVNNIAIFYQNDGYGQAGLAGVERAMKKRNMELTARGTVERNTVDVAKSIAEIRKGNPQAVIMISAYKSCAAFIKGMKAAGSNPTFWNVSFVGSKALAAELDKEGRGVQISQVVPFPWDASIPVVKEYQALLAEAKAGEPGYGTLEGYIAAKVTVEGIRRAGKKLDRDSFTKAMESMSPWDAGGFKIAFAPDRHNASTFVDLTIISKDKKFVR</sequence>
<dbReference type="EMBL" id="CP053073">
    <property type="protein sequence ID" value="QJR14693.1"/>
    <property type="molecule type" value="Genomic_DNA"/>
</dbReference>
<dbReference type="KEGG" id="upl:DSM104440_01503"/>
<feature type="chain" id="PRO_5027061358" evidence="3">
    <location>
        <begin position="20"/>
        <end position="373"/>
    </location>
</feature>
<evidence type="ECO:0000256" key="1">
    <source>
        <dbReference type="ARBA" id="ARBA00010062"/>
    </source>
</evidence>
<evidence type="ECO:0000259" key="4">
    <source>
        <dbReference type="Pfam" id="PF13458"/>
    </source>
</evidence>
<dbReference type="Gene3D" id="3.40.50.2300">
    <property type="match status" value="2"/>
</dbReference>
<dbReference type="AlphaFoldDB" id="A0A6M4H7M7"/>
<protein>
    <submittedName>
        <fullName evidence="5">Leu/Ile/Val-binding protein</fullName>
    </submittedName>
</protein>
<keyword evidence="2 3" id="KW-0732">Signal</keyword>
<reference evidence="5 6" key="1">
    <citation type="submission" date="2020-04" db="EMBL/GenBank/DDBJ databases">
        <title>Usitatibacter rugosus gen. nov., sp. nov. and Usitatibacter palustris sp. nov., novel members of Usitatibacteraceae fam. nov. within the order Nitrosomonadales isolated from soil.</title>
        <authorList>
            <person name="Huber K.J."/>
            <person name="Neumann-Schaal M."/>
            <person name="Geppert A."/>
            <person name="Luckner M."/>
            <person name="Wanner G."/>
            <person name="Overmann J."/>
        </authorList>
    </citation>
    <scope>NUCLEOTIDE SEQUENCE [LARGE SCALE GENOMIC DNA]</scope>
    <source>
        <strain evidence="5 6">Swamp67</strain>
    </source>
</reference>
<evidence type="ECO:0000256" key="3">
    <source>
        <dbReference type="SAM" id="SignalP"/>
    </source>
</evidence>
<comment type="similarity">
    <text evidence="1">Belongs to the leucine-binding protein family.</text>
</comment>
<dbReference type="PANTHER" id="PTHR47235">
    <property type="entry name" value="BLR6548 PROTEIN"/>
    <property type="match status" value="1"/>
</dbReference>
<gene>
    <name evidence="5" type="ORF">DSM104440_01503</name>
</gene>
<evidence type="ECO:0000256" key="2">
    <source>
        <dbReference type="ARBA" id="ARBA00022729"/>
    </source>
</evidence>
<dbReference type="Pfam" id="PF13458">
    <property type="entry name" value="Peripla_BP_6"/>
    <property type="match status" value="1"/>
</dbReference>
<name>A0A6M4H7M7_9PROT</name>
<accession>A0A6M4H7M7</accession>
<organism evidence="5 6">
    <name type="scientific">Usitatibacter palustris</name>
    <dbReference type="NCBI Taxonomy" id="2732487"/>
    <lineage>
        <taxon>Bacteria</taxon>
        <taxon>Pseudomonadati</taxon>
        <taxon>Pseudomonadota</taxon>
        <taxon>Betaproteobacteria</taxon>
        <taxon>Nitrosomonadales</taxon>
        <taxon>Usitatibacteraceae</taxon>
        <taxon>Usitatibacter</taxon>
    </lineage>
</organism>
<dbReference type="RefSeq" id="WP_171161425.1">
    <property type="nucleotide sequence ID" value="NZ_CP053073.1"/>
</dbReference>
<feature type="domain" description="Leucine-binding protein" evidence="4">
    <location>
        <begin position="26"/>
        <end position="359"/>
    </location>
</feature>
<feature type="signal peptide" evidence="3">
    <location>
        <begin position="1"/>
        <end position="19"/>
    </location>
</feature>
<evidence type="ECO:0000313" key="5">
    <source>
        <dbReference type="EMBL" id="QJR14693.1"/>
    </source>
</evidence>